<sequence length="66" mass="7465">MSLKFVIPLTYHFWSGAQTYSLPYLELAATVNVLGGGFMLLPPPSYRLSSCDDIKVFDLMMLFMII</sequence>
<keyword evidence="2" id="KW-1185">Reference proteome</keyword>
<accession>A0A061EMD7</accession>
<proteinExistence type="predicted"/>
<dbReference type="HOGENOM" id="CLU_2836388_0_0_1"/>
<dbReference type="AlphaFoldDB" id="A0A061EMD7"/>
<dbReference type="EMBL" id="CM001882">
    <property type="protein sequence ID" value="EOY06021.1"/>
    <property type="molecule type" value="Genomic_DNA"/>
</dbReference>
<dbReference type="InParanoid" id="A0A061EMD7"/>
<organism evidence="1 2">
    <name type="scientific">Theobroma cacao</name>
    <name type="common">Cacao</name>
    <name type="synonym">Cocoa</name>
    <dbReference type="NCBI Taxonomy" id="3641"/>
    <lineage>
        <taxon>Eukaryota</taxon>
        <taxon>Viridiplantae</taxon>
        <taxon>Streptophyta</taxon>
        <taxon>Embryophyta</taxon>
        <taxon>Tracheophyta</taxon>
        <taxon>Spermatophyta</taxon>
        <taxon>Magnoliopsida</taxon>
        <taxon>eudicotyledons</taxon>
        <taxon>Gunneridae</taxon>
        <taxon>Pentapetalae</taxon>
        <taxon>rosids</taxon>
        <taxon>malvids</taxon>
        <taxon>Malvales</taxon>
        <taxon>Malvaceae</taxon>
        <taxon>Byttnerioideae</taxon>
        <taxon>Theobroma</taxon>
    </lineage>
</organism>
<gene>
    <name evidence="1" type="ORF">TCM_020873</name>
</gene>
<dbReference type="Gramene" id="EOY06021">
    <property type="protein sequence ID" value="EOY06021"/>
    <property type="gene ID" value="TCM_020873"/>
</dbReference>
<name>A0A061EMD7_THECC</name>
<reference evidence="1 2" key="1">
    <citation type="journal article" date="2013" name="Genome Biol.">
        <title>The genome sequence of the most widely cultivated cacao type and its use to identify candidate genes regulating pod color.</title>
        <authorList>
            <person name="Motamayor J.C."/>
            <person name="Mockaitis K."/>
            <person name="Schmutz J."/>
            <person name="Haiminen N."/>
            <person name="Iii D.L."/>
            <person name="Cornejo O."/>
            <person name="Findley S.D."/>
            <person name="Zheng P."/>
            <person name="Utro F."/>
            <person name="Royaert S."/>
            <person name="Saski C."/>
            <person name="Jenkins J."/>
            <person name="Podicheti R."/>
            <person name="Zhao M."/>
            <person name="Scheffler B.E."/>
            <person name="Stack J.C."/>
            <person name="Feltus F.A."/>
            <person name="Mustiga G.M."/>
            <person name="Amores F."/>
            <person name="Phillips W."/>
            <person name="Marelli J.P."/>
            <person name="May G.D."/>
            <person name="Shapiro H."/>
            <person name="Ma J."/>
            <person name="Bustamante C.D."/>
            <person name="Schnell R.J."/>
            <person name="Main D."/>
            <person name="Gilbert D."/>
            <person name="Parida L."/>
            <person name="Kuhn D.N."/>
        </authorList>
    </citation>
    <scope>NUCLEOTIDE SEQUENCE [LARGE SCALE GENOMIC DNA]</scope>
    <source>
        <strain evidence="2">cv. Matina 1-6</strain>
    </source>
</reference>
<evidence type="ECO:0000313" key="1">
    <source>
        <dbReference type="EMBL" id="EOY06021.1"/>
    </source>
</evidence>
<dbReference type="Proteomes" id="UP000026915">
    <property type="component" value="Chromosome 4"/>
</dbReference>
<evidence type="ECO:0000313" key="2">
    <source>
        <dbReference type="Proteomes" id="UP000026915"/>
    </source>
</evidence>
<protein>
    <submittedName>
        <fullName evidence="1">Uncharacterized protein</fullName>
    </submittedName>
</protein>